<keyword evidence="13" id="KW-0862">Zinc</keyword>
<evidence type="ECO:0000256" key="13">
    <source>
        <dbReference type="ARBA" id="ARBA00022833"/>
    </source>
</evidence>
<dbReference type="GO" id="GO:0016567">
    <property type="term" value="P:protein ubiquitination"/>
    <property type="evidence" value="ECO:0007669"/>
    <property type="project" value="UniProtKB-ARBA"/>
</dbReference>
<dbReference type="Gene3D" id="3.30.40.10">
    <property type="entry name" value="Zinc/RING finger domain, C3HC4 (zinc finger)"/>
    <property type="match status" value="1"/>
</dbReference>
<protein>
    <recommendedName>
        <fullName evidence="5">RING-type E3 ubiquitin transferase</fullName>
        <ecNumber evidence="5">2.3.2.27</ecNumber>
    </recommendedName>
    <alternativeName>
        <fullName evidence="18">Peroxin-10</fullName>
    </alternativeName>
</protein>
<keyword evidence="8" id="KW-0808">Transferase</keyword>
<keyword evidence="9" id="KW-0812">Transmembrane</keyword>
<evidence type="ECO:0000313" key="21">
    <source>
        <dbReference type="EMBL" id="CAR27196.1"/>
    </source>
</evidence>
<keyword evidence="14" id="KW-0653">Protein transport</keyword>
<dbReference type="InterPro" id="IPR001841">
    <property type="entry name" value="Znf_RING"/>
</dbReference>
<dbReference type="InterPro" id="IPR013083">
    <property type="entry name" value="Znf_RING/FYVE/PHD"/>
</dbReference>
<keyword evidence="7" id="KW-0962">Peroxisome biogenesis</keyword>
<evidence type="ECO:0000256" key="3">
    <source>
        <dbReference type="ARBA" id="ARBA00004906"/>
    </source>
</evidence>
<dbReference type="InterPro" id="IPR017907">
    <property type="entry name" value="Znf_RING_CS"/>
</dbReference>
<dbReference type="InterPro" id="IPR006845">
    <property type="entry name" value="Pex_N"/>
</dbReference>
<keyword evidence="17" id="KW-0576">Peroxisome</keyword>
<dbReference type="CDD" id="cd16527">
    <property type="entry name" value="RING-HC_PEX10"/>
    <property type="match status" value="1"/>
</dbReference>
<evidence type="ECO:0000256" key="19">
    <source>
        <dbReference type="PROSITE-ProRule" id="PRU00175"/>
    </source>
</evidence>
<evidence type="ECO:0000256" key="12">
    <source>
        <dbReference type="ARBA" id="ARBA00022786"/>
    </source>
</evidence>
<evidence type="ECO:0000256" key="18">
    <source>
        <dbReference type="ARBA" id="ARBA00041230"/>
    </source>
</evidence>
<dbReference type="Proteomes" id="UP000008536">
    <property type="component" value="Chromosome C"/>
</dbReference>
<dbReference type="STRING" id="559307.C5DTT5"/>
<name>C5DTT5_ZYGRC</name>
<keyword evidence="16" id="KW-0472">Membrane</keyword>
<evidence type="ECO:0000313" key="22">
    <source>
        <dbReference type="Proteomes" id="UP000008536"/>
    </source>
</evidence>
<dbReference type="Pfam" id="PF13639">
    <property type="entry name" value="zf-RING_2"/>
    <property type="match status" value="1"/>
</dbReference>
<dbReference type="GO" id="GO:0016562">
    <property type="term" value="P:protein import into peroxisome matrix, receptor recycling"/>
    <property type="evidence" value="ECO:0007669"/>
    <property type="project" value="UniProtKB-ARBA"/>
</dbReference>
<evidence type="ECO:0000256" key="14">
    <source>
        <dbReference type="ARBA" id="ARBA00022927"/>
    </source>
</evidence>
<dbReference type="EMBL" id="CU928175">
    <property type="protein sequence ID" value="CAR27196.1"/>
    <property type="molecule type" value="Genomic_DNA"/>
</dbReference>
<evidence type="ECO:0000256" key="4">
    <source>
        <dbReference type="ARBA" id="ARBA00008704"/>
    </source>
</evidence>
<proteinExistence type="inferred from homology"/>
<evidence type="ECO:0000256" key="7">
    <source>
        <dbReference type="ARBA" id="ARBA00022593"/>
    </source>
</evidence>
<dbReference type="Pfam" id="PF04757">
    <property type="entry name" value="Pex2_Pex12"/>
    <property type="match status" value="1"/>
</dbReference>
<evidence type="ECO:0000256" key="6">
    <source>
        <dbReference type="ARBA" id="ARBA00022448"/>
    </source>
</evidence>
<comment type="catalytic activity">
    <reaction evidence="1">
        <text>S-ubiquitinyl-[E2 ubiquitin-conjugating enzyme]-L-cysteine + [acceptor protein]-L-lysine = [E2 ubiquitin-conjugating enzyme]-L-cysteine + N(6)-ubiquitinyl-[acceptor protein]-L-lysine.</text>
        <dbReference type="EC" id="2.3.2.27"/>
    </reaction>
</comment>
<evidence type="ECO:0000259" key="20">
    <source>
        <dbReference type="PROSITE" id="PS50089"/>
    </source>
</evidence>
<feature type="domain" description="RING-type" evidence="20">
    <location>
        <begin position="318"/>
        <end position="356"/>
    </location>
</feature>
<dbReference type="EC" id="2.3.2.27" evidence="5"/>
<comment type="similarity">
    <text evidence="4">Belongs to the pex2/pex10/pex12 family.</text>
</comment>
<dbReference type="GO" id="GO:0008270">
    <property type="term" value="F:zinc ion binding"/>
    <property type="evidence" value="ECO:0007669"/>
    <property type="project" value="UniProtKB-KW"/>
</dbReference>
<reference evidence="21 22" key="1">
    <citation type="journal article" date="2009" name="Genome Res.">
        <title>Comparative genomics of protoploid Saccharomycetaceae.</title>
        <authorList>
            <consortium name="The Genolevures Consortium"/>
            <person name="Souciet J.-L."/>
            <person name="Dujon B."/>
            <person name="Gaillardin C."/>
            <person name="Johnston M."/>
            <person name="Baret P.V."/>
            <person name="Cliften P."/>
            <person name="Sherman D.J."/>
            <person name="Weissenbach J."/>
            <person name="Westhof E."/>
            <person name="Wincker P."/>
            <person name="Jubin C."/>
            <person name="Poulain J."/>
            <person name="Barbe V."/>
            <person name="Segurens B."/>
            <person name="Artiguenave F."/>
            <person name="Anthouard V."/>
            <person name="Vacherie B."/>
            <person name="Val M.-E."/>
            <person name="Fulton R.S."/>
            <person name="Minx P."/>
            <person name="Wilson R."/>
            <person name="Durrens P."/>
            <person name="Jean G."/>
            <person name="Marck C."/>
            <person name="Martin T."/>
            <person name="Nikolski M."/>
            <person name="Rolland T."/>
            <person name="Seret M.-L."/>
            <person name="Casaregola S."/>
            <person name="Despons L."/>
            <person name="Fairhead C."/>
            <person name="Fischer G."/>
            <person name="Lafontaine I."/>
            <person name="Leh V."/>
            <person name="Lemaire M."/>
            <person name="de Montigny J."/>
            <person name="Neuveglise C."/>
            <person name="Thierry A."/>
            <person name="Blanc-Lenfle I."/>
            <person name="Bleykasten C."/>
            <person name="Diffels J."/>
            <person name="Fritsch E."/>
            <person name="Frangeul L."/>
            <person name="Goeffon A."/>
            <person name="Jauniaux N."/>
            <person name="Kachouri-Lafond R."/>
            <person name="Payen C."/>
            <person name="Potier S."/>
            <person name="Pribylova L."/>
            <person name="Ozanne C."/>
            <person name="Richard G.-F."/>
            <person name="Sacerdot C."/>
            <person name="Straub M.-L."/>
            <person name="Talla E."/>
        </authorList>
    </citation>
    <scope>NUCLEOTIDE SEQUENCE [LARGE SCALE GENOMIC DNA]</scope>
    <source>
        <strain evidence="21 22">ATCC 2623 / CBS 732 / BCRC 21506 / NBRC 1130 / NCYC 568 / NRRL Y-229</strain>
    </source>
</reference>
<evidence type="ECO:0000256" key="16">
    <source>
        <dbReference type="ARBA" id="ARBA00023136"/>
    </source>
</evidence>
<dbReference type="KEGG" id="zro:ZYRO0C11176g"/>
<dbReference type="PROSITE" id="PS00518">
    <property type="entry name" value="ZF_RING_1"/>
    <property type="match status" value="1"/>
</dbReference>
<dbReference type="PANTHER" id="PTHR23350">
    <property type="entry name" value="PEROXISOME ASSEMBLY PROTEIN 10"/>
    <property type="match status" value="1"/>
</dbReference>
<dbReference type="GO" id="GO:0005778">
    <property type="term" value="C:peroxisomal membrane"/>
    <property type="evidence" value="ECO:0007669"/>
    <property type="project" value="UniProtKB-SubCell"/>
</dbReference>
<dbReference type="SMART" id="SM00184">
    <property type="entry name" value="RING"/>
    <property type="match status" value="1"/>
</dbReference>
<organism evidence="21 22">
    <name type="scientific">Zygosaccharomyces rouxii (strain ATCC 2623 / CBS 732 / NBRC 1130 / NCYC 568 / NRRL Y-229)</name>
    <dbReference type="NCBI Taxonomy" id="559307"/>
    <lineage>
        <taxon>Eukaryota</taxon>
        <taxon>Fungi</taxon>
        <taxon>Dikarya</taxon>
        <taxon>Ascomycota</taxon>
        <taxon>Saccharomycotina</taxon>
        <taxon>Saccharomycetes</taxon>
        <taxon>Saccharomycetales</taxon>
        <taxon>Saccharomycetaceae</taxon>
        <taxon>Zygosaccharomyces</taxon>
    </lineage>
</organism>
<evidence type="ECO:0000256" key="2">
    <source>
        <dbReference type="ARBA" id="ARBA00004585"/>
    </source>
</evidence>
<dbReference type="InterPro" id="IPR025654">
    <property type="entry name" value="PEX2/10"/>
</dbReference>
<evidence type="ECO:0000256" key="5">
    <source>
        <dbReference type="ARBA" id="ARBA00012483"/>
    </source>
</evidence>
<dbReference type="PROSITE" id="PS50089">
    <property type="entry name" value="ZF_RING_2"/>
    <property type="match status" value="1"/>
</dbReference>
<keyword evidence="22" id="KW-1185">Reference proteome</keyword>
<dbReference type="GO" id="GO:0061630">
    <property type="term" value="F:ubiquitin protein ligase activity"/>
    <property type="evidence" value="ECO:0007669"/>
    <property type="project" value="UniProtKB-EC"/>
</dbReference>
<keyword evidence="10" id="KW-0479">Metal-binding</keyword>
<evidence type="ECO:0000256" key="8">
    <source>
        <dbReference type="ARBA" id="ARBA00022679"/>
    </source>
</evidence>
<dbReference type="FunCoup" id="C5DTT5">
    <property type="interactions" value="309"/>
</dbReference>
<evidence type="ECO:0000256" key="17">
    <source>
        <dbReference type="ARBA" id="ARBA00023140"/>
    </source>
</evidence>
<evidence type="ECO:0000256" key="11">
    <source>
        <dbReference type="ARBA" id="ARBA00022771"/>
    </source>
</evidence>
<keyword evidence="11 19" id="KW-0863">Zinc-finger</keyword>
<keyword evidence="15" id="KW-1133">Transmembrane helix</keyword>
<evidence type="ECO:0000256" key="1">
    <source>
        <dbReference type="ARBA" id="ARBA00000900"/>
    </source>
</evidence>
<dbReference type="PANTHER" id="PTHR23350:SF0">
    <property type="entry name" value="PEROXISOME BIOGENESIS FACTOR 10"/>
    <property type="match status" value="1"/>
</dbReference>
<keyword evidence="12" id="KW-0833">Ubl conjugation pathway</keyword>
<dbReference type="HOGENOM" id="CLU_041707_2_0_1"/>
<comment type="pathway">
    <text evidence="3">Protein modification; protein ubiquitination.</text>
</comment>
<comment type="subcellular location">
    <subcellularLocation>
        <location evidence="2">Peroxisome membrane</location>
        <topology evidence="2">Multi-pass membrane protein</topology>
    </subcellularLocation>
</comment>
<sequence>MHKSSSIIKAAVERNNPYRIYPESSLTGFALSTMEDGQKPQQLKDKSTVDSALLLPFADAPSIVQAHQKDDQIESTLSGKIEEVVKSLKGQLYLNEHPKEISIAVKLLYLSLTTLVGNRTLGEEYVDLIYINNRGNRLVQRYKKLLFILTYTLGPYLGSKILKRWSKSQEESEDHDEKKMSWKDITNTLLNVHMMIFYFKGAYYDIFKRVFGLRYAIGHKVEDEESKFRQTSSNSYKILGYFLLFQSVFKGVPAILQQLKSLLGQTSKSLSNLESEKHLKGGRDQSEIKGVPNDSQISHINLEDPSQLPFIPSASRNCILCLNEMTDPSCPPCGHLFCWACIMNWCKEREECPLCRQRCLRQQILPLR</sequence>
<evidence type="ECO:0000256" key="9">
    <source>
        <dbReference type="ARBA" id="ARBA00022692"/>
    </source>
</evidence>
<keyword evidence="6" id="KW-0813">Transport</keyword>
<accession>C5DTT5</accession>
<evidence type="ECO:0000256" key="15">
    <source>
        <dbReference type="ARBA" id="ARBA00022989"/>
    </source>
</evidence>
<gene>
    <name evidence="21" type="ordered locus">ZYRO0C11176g</name>
</gene>
<dbReference type="SUPFAM" id="SSF57850">
    <property type="entry name" value="RING/U-box"/>
    <property type="match status" value="1"/>
</dbReference>
<dbReference type="AlphaFoldDB" id="C5DTT5"/>
<evidence type="ECO:0000256" key="10">
    <source>
        <dbReference type="ARBA" id="ARBA00022723"/>
    </source>
</evidence>
<dbReference type="InParanoid" id="C5DTT5"/>